<evidence type="ECO:0000313" key="1">
    <source>
        <dbReference type="EMBL" id="UTJ07761.1"/>
    </source>
</evidence>
<dbReference type="Proteomes" id="UP001060012">
    <property type="component" value="Chromosome"/>
</dbReference>
<dbReference type="InterPro" id="IPR021490">
    <property type="entry name" value="DUF3144"/>
</dbReference>
<accession>A0ABY5E7P6</accession>
<reference evidence="1" key="1">
    <citation type="submission" date="2022-07" db="EMBL/GenBank/DDBJ databases">
        <title>Arcobacter roscoffensis sp. nov., a marine bacterium isolated from coastal seawater collected from Roscoff, France.</title>
        <authorList>
            <person name="Pascual J."/>
            <person name="Lepeaux C."/>
            <person name="Methner A."/>
            <person name="Overmann J."/>
        </authorList>
    </citation>
    <scope>NUCLEOTIDE SEQUENCE</scope>
    <source>
        <strain evidence="1">ARW1-2F2</strain>
    </source>
</reference>
<protein>
    <submittedName>
        <fullName evidence="1">DUF3144 domain-containing protein</fullName>
    </submittedName>
</protein>
<name>A0ABY5E7P6_9BACT</name>
<sequence length="96" mass="11060">MSEKTTEFLQRADEYIATANQQLERGNTLGEVSAALMYGSTRFTTYMACTSFDSAEHMLEEKENIMEYFVKEYKLALEEHINNFAVTHDFSQNPSN</sequence>
<evidence type="ECO:0000313" key="2">
    <source>
        <dbReference type="Proteomes" id="UP001060012"/>
    </source>
</evidence>
<dbReference type="Gene3D" id="1.10.287.3020">
    <property type="match status" value="1"/>
</dbReference>
<dbReference type="Pfam" id="PF11342">
    <property type="entry name" value="DUF3144"/>
    <property type="match status" value="1"/>
</dbReference>
<organism evidence="1 2">
    <name type="scientific">Arcobacter roscoffensis</name>
    <dbReference type="NCBI Taxonomy" id="2961520"/>
    <lineage>
        <taxon>Bacteria</taxon>
        <taxon>Pseudomonadati</taxon>
        <taxon>Campylobacterota</taxon>
        <taxon>Epsilonproteobacteria</taxon>
        <taxon>Campylobacterales</taxon>
        <taxon>Arcobacteraceae</taxon>
        <taxon>Arcobacter</taxon>
    </lineage>
</organism>
<keyword evidence="2" id="KW-1185">Reference proteome</keyword>
<gene>
    <name evidence="1" type="ORF">NJU99_06605</name>
</gene>
<dbReference type="RefSeq" id="WP_254577935.1">
    <property type="nucleotide sequence ID" value="NZ_CP100595.1"/>
</dbReference>
<proteinExistence type="predicted"/>
<dbReference type="EMBL" id="CP100595">
    <property type="protein sequence ID" value="UTJ07761.1"/>
    <property type="molecule type" value="Genomic_DNA"/>
</dbReference>